<feature type="compositionally biased region" description="Low complexity" evidence="1">
    <location>
        <begin position="256"/>
        <end position="268"/>
    </location>
</feature>
<dbReference type="HOGENOM" id="CLU_347804_0_0_1"/>
<keyword evidence="4" id="KW-1185">Reference proteome</keyword>
<dbReference type="GO" id="GO:0042149">
    <property type="term" value="P:cellular response to glucose starvation"/>
    <property type="evidence" value="ECO:0007669"/>
    <property type="project" value="TreeGrafter"/>
</dbReference>
<dbReference type="OrthoDB" id="5563539at2759"/>
<dbReference type="AlphaFoldDB" id="M5G510"/>
<feature type="compositionally biased region" description="Low complexity" evidence="1">
    <location>
        <begin position="481"/>
        <end position="499"/>
    </location>
</feature>
<dbReference type="EMBL" id="JH795859">
    <property type="protein sequence ID" value="EJU03744.1"/>
    <property type="molecule type" value="Genomic_DNA"/>
</dbReference>
<feature type="compositionally biased region" description="Low complexity" evidence="1">
    <location>
        <begin position="673"/>
        <end position="684"/>
    </location>
</feature>
<evidence type="ECO:0000313" key="3">
    <source>
        <dbReference type="EMBL" id="EJU03744.1"/>
    </source>
</evidence>
<feature type="compositionally biased region" description="Basic and acidic residues" evidence="1">
    <location>
        <begin position="616"/>
        <end position="629"/>
    </location>
</feature>
<dbReference type="Proteomes" id="UP000030653">
    <property type="component" value="Unassembled WGS sequence"/>
</dbReference>
<dbReference type="PANTHER" id="PTHR28051:SF1">
    <property type="entry name" value="PROTEIN MTL1-RELATED"/>
    <property type="match status" value="1"/>
</dbReference>
<protein>
    <recommendedName>
        <fullName evidence="2">Nitrogen regulatory protein areA GATA-like domain-containing protein</fullName>
    </recommendedName>
</protein>
<feature type="region of interest" description="Disordered" evidence="1">
    <location>
        <begin position="130"/>
        <end position="155"/>
    </location>
</feature>
<feature type="compositionally biased region" description="Basic and acidic residues" evidence="1">
    <location>
        <begin position="141"/>
        <end position="152"/>
    </location>
</feature>
<evidence type="ECO:0000256" key="1">
    <source>
        <dbReference type="SAM" id="MobiDB-lite"/>
    </source>
</evidence>
<feature type="compositionally biased region" description="Low complexity" evidence="1">
    <location>
        <begin position="729"/>
        <end position="747"/>
    </location>
</feature>
<feature type="compositionally biased region" description="Pro residues" evidence="1">
    <location>
        <begin position="748"/>
        <end position="758"/>
    </location>
</feature>
<dbReference type="GeneID" id="63687353"/>
<feature type="compositionally biased region" description="Low complexity" evidence="1">
    <location>
        <begin position="367"/>
        <end position="386"/>
    </location>
</feature>
<dbReference type="Pfam" id="PF08550">
    <property type="entry name" value="GATA_AreA"/>
    <property type="match status" value="1"/>
</dbReference>
<name>M5G510_DACPD</name>
<evidence type="ECO:0000259" key="2">
    <source>
        <dbReference type="Pfam" id="PF08550"/>
    </source>
</evidence>
<feature type="region of interest" description="Disordered" evidence="1">
    <location>
        <begin position="577"/>
        <end position="773"/>
    </location>
</feature>
<gene>
    <name evidence="3" type="ORF">DACRYDRAFT_21211</name>
</gene>
<feature type="region of interest" description="Disordered" evidence="1">
    <location>
        <begin position="472"/>
        <end position="508"/>
    </location>
</feature>
<feature type="region of interest" description="Disordered" evidence="1">
    <location>
        <begin position="358"/>
        <end position="403"/>
    </location>
</feature>
<dbReference type="STRING" id="1858805.M5G510"/>
<organism evidence="3 4">
    <name type="scientific">Dacryopinax primogenitus (strain DJM 731)</name>
    <name type="common">Brown rot fungus</name>
    <dbReference type="NCBI Taxonomy" id="1858805"/>
    <lineage>
        <taxon>Eukaryota</taxon>
        <taxon>Fungi</taxon>
        <taxon>Dikarya</taxon>
        <taxon>Basidiomycota</taxon>
        <taxon>Agaricomycotina</taxon>
        <taxon>Dacrymycetes</taxon>
        <taxon>Dacrymycetales</taxon>
        <taxon>Dacrymycetaceae</taxon>
        <taxon>Dacryopinax</taxon>
    </lineage>
</organism>
<accession>M5G510</accession>
<dbReference type="GO" id="GO:0005773">
    <property type="term" value="C:vacuole"/>
    <property type="evidence" value="ECO:0007669"/>
    <property type="project" value="GOC"/>
</dbReference>
<feature type="region of interest" description="Disordered" evidence="1">
    <location>
        <begin position="178"/>
        <end position="277"/>
    </location>
</feature>
<reference evidence="3 4" key="1">
    <citation type="journal article" date="2012" name="Science">
        <title>The Paleozoic origin of enzymatic lignin decomposition reconstructed from 31 fungal genomes.</title>
        <authorList>
            <person name="Floudas D."/>
            <person name="Binder M."/>
            <person name="Riley R."/>
            <person name="Barry K."/>
            <person name="Blanchette R.A."/>
            <person name="Henrissat B."/>
            <person name="Martinez A.T."/>
            <person name="Otillar R."/>
            <person name="Spatafora J.W."/>
            <person name="Yadav J.S."/>
            <person name="Aerts A."/>
            <person name="Benoit I."/>
            <person name="Boyd A."/>
            <person name="Carlson A."/>
            <person name="Copeland A."/>
            <person name="Coutinho P.M."/>
            <person name="de Vries R.P."/>
            <person name="Ferreira P."/>
            <person name="Findley K."/>
            <person name="Foster B."/>
            <person name="Gaskell J."/>
            <person name="Glotzer D."/>
            <person name="Gorecki P."/>
            <person name="Heitman J."/>
            <person name="Hesse C."/>
            <person name="Hori C."/>
            <person name="Igarashi K."/>
            <person name="Jurgens J.A."/>
            <person name="Kallen N."/>
            <person name="Kersten P."/>
            <person name="Kohler A."/>
            <person name="Kuees U."/>
            <person name="Kumar T.K.A."/>
            <person name="Kuo A."/>
            <person name="LaButti K."/>
            <person name="Larrondo L.F."/>
            <person name="Lindquist E."/>
            <person name="Ling A."/>
            <person name="Lombard V."/>
            <person name="Lucas S."/>
            <person name="Lundell T."/>
            <person name="Martin R."/>
            <person name="McLaughlin D.J."/>
            <person name="Morgenstern I."/>
            <person name="Morin E."/>
            <person name="Murat C."/>
            <person name="Nagy L.G."/>
            <person name="Nolan M."/>
            <person name="Ohm R.A."/>
            <person name="Patyshakuliyeva A."/>
            <person name="Rokas A."/>
            <person name="Ruiz-Duenas F.J."/>
            <person name="Sabat G."/>
            <person name="Salamov A."/>
            <person name="Samejima M."/>
            <person name="Schmutz J."/>
            <person name="Slot J.C."/>
            <person name="St John F."/>
            <person name="Stenlid J."/>
            <person name="Sun H."/>
            <person name="Sun S."/>
            <person name="Syed K."/>
            <person name="Tsang A."/>
            <person name="Wiebenga A."/>
            <person name="Young D."/>
            <person name="Pisabarro A."/>
            <person name="Eastwood D.C."/>
            <person name="Martin F."/>
            <person name="Cullen D."/>
            <person name="Grigoriev I.V."/>
            <person name="Hibbett D.S."/>
        </authorList>
    </citation>
    <scope>NUCLEOTIDE SEQUENCE [LARGE SCALE GENOMIC DNA]</scope>
    <source>
        <strain evidence="3 4">DJM-731 SS1</strain>
    </source>
</reference>
<dbReference type="InterPro" id="IPR013860">
    <property type="entry name" value="AreA_GATA"/>
</dbReference>
<dbReference type="RefSeq" id="XP_040630638.1">
    <property type="nucleotide sequence ID" value="XM_040772291.1"/>
</dbReference>
<dbReference type="InterPro" id="IPR052292">
    <property type="entry name" value="Glucose_repression_reg"/>
</dbReference>
<feature type="domain" description="Nitrogen regulatory protein areA GATA-like" evidence="2">
    <location>
        <begin position="54"/>
        <end position="81"/>
    </location>
</feature>
<dbReference type="PANTHER" id="PTHR28051">
    <property type="entry name" value="PROTEIN MTL1-RELATED"/>
    <property type="match status" value="1"/>
</dbReference>
<feature type="compositionally biased region" description="Low complexity" evidence="1">
    <location>
        <begin position="586"/>
        <end position="601"/>
    </location>
</feature>
<evidence type="ECO:0000313" key="4">
    <source>
        <dbReference type="Proteomes" id="UP000030653"/>
    </source>
</evidence>
<sequence>MAQYIPGSSVTLSAATKALERLPVPDDSDVLTNVPRICVDYLSHDWEEQDVWASWRSMTRHKNEIANGTRLENASWRTWWKQRNHLKTVSPETLNWLKDSDVTWLYGPLHTAADPIPPPKVATLSDKLGLEPETSLNNKRPMPDRHSSEKTVHTTAKPTKPILKQRTVGEMFRSFSTAHLRDSDNESGHNVPVGGIESDSDAHSINGTQVNNRAAVSLSGRPPLAHTKSDSAATTRRQLAGGRRASPGSAMHFGADSSPDSGSNSGTSLHDAGRTNDGKKHISFNTFVEQCVAYPPEQNGSSRRDMFIDHVGGMRPVDVDMMDEDEYDYAWAQTQSHERDGGYDRDHEDDDYLTFKTKRRGSEIANPPAVVTSSSSSASSSPAVTPLGAGNARSTPNRVEPVPAAEQPLTIRKIAPTVLKSSGNFPSPSPALVCVLPPGVVLDGFGGAKTGPLSPGYVSQGYDDLPIQRSEKQRDRDMLLRGGRTTWRGRSSESRAGGSPHLYTMDEDDLEDDDDAMHIDYFSVQPQSYRYSYGQSPQADYGVGQEYMMGGGSRNSRGRPQAAYYPEAGLGGIVVASTGPQRRHSNGAVSGRGRSNSGSSAQAPVSPRLGSSGKSILRDRPLGSNERHVGRAGTSSPVPPDSDVPRGRSSTRSPPDERDRGGSSAVGIVIPTGPSSGSNSSLSPRITRGRQSASTPSLRHAASGPTATSLRARGPGVTIDTSSTFSIGGARSSGSPTSQSSSHGFPSPVDPTPSPPINIPMSGGLHRSTSGSNVRLLAGEDGLLSRAAGAVSRGFGALWGSPETSITSERR</sequence>
<proteinExistence type="predicted"/>
<feature type="compositionally biased region" description="Polar residues" evidence="1">
    <location>
        <begin position="203"/>
        <end position="214"/>
    </location>
</feature>
<dbReference type="GO" id="GO:0007039">
    <property type="term" value="P:protein catabolic process in the vacuole"/>
    <property type="evidence" value="ECO:0007669"/>
    <property type="project" value="TreeGrafter"/>
</dbReference>